<proteinExistence type="predicted"/>
<reference evidence="1" key="1">
    <citation type="journal article" date="2020" name="Nature">
        <title>Giant virus diversity and host interactions through global metagenomics.</title>
        <authorList>
            <person name="Schulz F."/>
            <person name="Roux S."/>
            <person name="Paez-Espino D."/>
            <person name="Jungbluth S."/>
            <person name="Walsh D.A."/>
            <person name="Denef V.J."/>
            <person name="McMahon K.D."/>
            <person name="Konstantinidis K.T."/>
            <person name="Eloe-Fadrosh E.A."/>
            <person name="Kyrpides N.C."/>
            <person name="Woyke T."/>
        </authorList>
    </citation>
    <scope>NUCLEOTIDE SEQUENCE</scope>
    <source>
        <strain evidence="1">GVMAG-M-3300023174-47</strain>
    </source>
</reference>
<evidence type="ECO:0000313" key="1">
    <source>
        <dbReference type="EMBL" id="QHT18565.1"/>
    </source>
</evidence>
<dbReference type="EMBL" id="MN739658">
    <property type="protein sequence ID" value="QHT18565.1"/>
    <property type="molecule type" value="Genomic_DNA"/>
</dbReference>
<sequence length="79" mass="8432">MIIPIAAVSVALVCFIVYALERRSKGEPINWVDAGKLSLFGGIISAGVVFATTTDVVTDAVKTMEVPSVQDMFIGRPTF</sequence>
<name>A0A6C0DTM9_9ZZZZ</name>
<dbReference type="AlphaFoldDB" id="A0A6C0DTM9"/>
<protein>
    <submittedName>
        <fullName evidence="1">Uncharacterized protein</fullName>
    </submittedName>
</protein>
<organism evidence="1">
    <name type="scientific">viral metagenome</name>
    <dbReference type="NCBI Taxonomy" id="1070528"/>
    <lineage>
        <taxon>unclassified sequences</taxon>
        <taxon>metagenomes</taxon>
        <taxon>organismal metagenomes</taxon>
    </lineage>
</organism>
<accession>A0A6C0DTM9</accession>